<dbReference type="InterPro" id="IPR045018">
    <property type="entry name" value="Azg-like"/>
</dbReference>
<evidence type="ECO:0000256" key="3">
    <source>
        <dbReference type="ARBA" id="ARBA00022448"/>
    </source>
</evidence>
<sequence>MESGAPVMPETFAAKTDDSPPSGGRGPLERLFGLAARRTTVARELRGGVTTFFAMAYIILLNPIILGGAKDVTGATLSIPQLTTMTALSAAITTIIMGFVGNAPLALAAGLGINAVVAFQAAPVMTWPQAMGLVVIEGAVIVVLALTGVRERIMNSIPLALKHAIAVGIGAFIALVGFYDAGFVTSSATSPPLSLGVGGHLSTWPSLVFALTLLLMIVLHVRRVPGAILISIVAGTVAAVAIQENATIKEGGWGVVTPNMPDDLFAVPDFGLFGEFDLFGGFAEAGVITTLVVLFTLVLSGFFDAMGTILGISDEAGLVGSKGEVPRLGRILSVDGLSAAFGGVTSSSANTVFVESAAGVGEGARTGLANLATGALFAVTLFLTPLAATVPAQAAAPALVVVGALMMTQVAKVDWTDQDLIIPAFLTIVLMPFTFSITIGIGGGMVAFALIKLARGRWREVSVWLWPVVLLFLVYFAIEPIEQWLDVR</sequence>
<dbReference type="EMBL" id="BAABAS010000005">
    <property type="protein sequence ID" value="GAA4229791.1"/>
    <property type="molecule type" value="Genomic_DNA"/>
</dbReference>
<feature type="transmembrane region" description="Helical" evidence="8">
    <location>
        <begin position="278"/>
        <end position="303"/>
    </location>
</feature>
<reference evidence="10" key="1">
    <citation type="journal article" date="2019" name="Int. J. Syst. Evol. Microbiol.">
        <title>The Global Catalogue of Microorganisms (GCM) 10K type strain sequencing project: providing services to taxonomists for standard genome sequencing and annotation.</title>
        <authorList>
            <consortium name="The Broad Institute Genomics Platform"/>
            <consortium name="The Broad Institute Genome Sequencing Center for Infectious Disease"/>
            <person name="Wu L."/>
            <person name="Ma J."/>
        </authorList>
    </citation>
    <scope>NUCLEOTIDE SEQUENCE [LARGE SCALE GENOMIC DNA]</scope>
    <source>
        <strain evidence="10">JCM 17440</strain>
    </source>
</reference>
<evidence type="ECO:0000256" key="4">
    <source>
        <dbReference type="ARBA" id="ARBA00022692"/>
    </source>
</evidence>
<feature type="transmembrane region" description="Helical" evidence="8">
    <location>
        <begin position="420"/>
        <end position="449"/>
    </location>
</feature>
<feature type="region of interest" description="Disordered" evidence="7">
    <location>
        <begin position="1"/>
        <end position="26"/>
    </location>
</feature>
<evidence type="ECO:0000313" key="10">
    <source>
        <dbReference type="Proteomes" id="UP001501710"/>
    </source>
</evidence>
<name>A0ABP8BYR7_9ACTN</name>
<comment type="similarity">
    <text evidence="2">Belongs to the nucleobase:cation symporter-2 (NCS2) (TC 2.A.40) family. Azg-like subfamily.</text>
</comment>
<organism evidence="9 10">
    <name type="scientific">Actinomadura meridiana</name>
    <dbReference type="NCBI Taxonomy" id="559626"/>
    <lineage>
        <taxon>Bacteria</taxon>
        <taxon>Bacillati</taxon>
        <taxon>Actinomycetota</taxon>
        <taxon>Actinomycetes</taxon>
        <taxon>Streptosporangiales</taxon>
        <taxon>Thermomonosporaceae</taxon>
        <taxon>Actinomadura</taxon>
    </lineage>
</organism>
<feature type="transmembrane region" description="Helical" evidence="8">
    <location>
        <begin position="78"/>
        <end position="100"/>
    </location>
</feature>
<evidence type="ECO:0000256" key="2">
    <source>
        <dbReference type="ARBA" id="ARBA00005697"/>
    </source>
</evidence>
<feature type="transmembrane region" description="Helical" evidence="8">
    <location>
        <begin position="201"/>
        <end position="219"/>
    </location>
</feature>
<evidence type="ECO:0000256" key="7">
    <source>
        <dbReference type="SAM" id="MobiDB-lite"/>
    </source>
</evidence>
<keyword evidence="5 8" id="KW-1133">Transmembrane helix</keyword>
<keyword evidence="6 8" id="KW-0472">Membrane</keyword>
<dbReference type="PANTHER" id="PTHR43337">
    <property type="entry name" value="XANTHINE/URACIL PERMEASE C887.17-RELATED"/>
    <property type="match status" value="1"/>
</dbReference>
<evidence type="ECO:0000256" key="6">
    <source>
        <dbReference type="ARBA" id="ARBA00023136"/>
    </source>
</evidence>
<feature type="transmembrane region" description="Helical" evidence="8">
    <location>
        <begin position="47"/>
        <end position="66"/>
    </location>
</feature>
<keyword evidence="10" id="KW-1185">Reference proteome</keyword>
<feature type="transmembrane region" description="Helical" evidence="8">
    <location>
        <begin position="461"/>
        <end position="478"/>
    </location>
</feature>
<evidence type="ECO:0000256" key="8">
    <source>
        <dbReference type="SAM" id="Phobius"/>
    </source>
</evidence>
<evidence type="ECO:0000313" key="9">
    <source>
        <dbReference type="EMBL" id="GAA4229791.1"/>
    </source>
</evidence>
<gene>
    <name evidence="9" type="ORF">GCM10022254_23040</name>
</gene>
<keyword evidence="3" id="KW-0813">Transport</keyword>
<evidence type="ECO:0000256" key="1">
    <source>
        <dbReference type="ARBA" id="ARBA00004127"/>
    </source>
</evidence>
<comment type="subcellular location">
    <subcellularLocation>
        <location evidence="1">Endomembrane system</location>
        <topology evidence="1">Multi-pass membrane protein</topology>
    </subcellularLocation>
</comment>
<comment type="caution">
    <text evidence="9">The sequence shown here is derived from an EMBL/GenBank/DDBJ whole genome shotgun (WGS) entry which is preliminary data.</text>
</comment>
<feature type="transmembrane region" description="Helical" evidence="8">
    <location>
        <begin position="130"/>
        <end position="149"/>
    </location>
</feature>
<dbReference type="PANTHER" id="PTHR43337:SF1">
    <property type="entry name" value="XANTHINE_URACIL PERMEASE C887.17-RELATED"/>
    <property type="match status" value="1"/>
</dbReference>
<feature type="transmembrane region" description="Helical" evidence="8">
    <location>
        <begin position="226"/>
        <end position="243"/>
    </location>
</feature>
<feature type="transmembrane region" description="Helical" evidence="8">
    <location>
        <begin position="375"/>
        <end position="408"/>
    </location>
</feature>
<accession>A0ABP8BYR7</accession>
<feature type="transmembrane region" description="Helical" evidence="8">
    <location>
        <begin position="161"/>
        <end position="181"/>
    </location>
</feature>
<evidence type="ECO:0000256" key="5">
    <source>
        <dbReference type="ARBA" id="ARBA00022989"/>
    </source>
</evidence>
<keyword evidence="4 8" id="KW-0812">Transmembrane</keyword>
<protein>
    <submittedName>
        <fullName evidence="9">NCS2 family permease</fullName>
    </submittedName>
</protein>
<dbReference type="Proteomes" id="UP001501710">
    <property type="component" value="Unassembled WGS sequence"/>
</dbReference>
<dbReference type="InterPro" id="IPR006043">
    <property type="entry name" value="NCS2"/>
</dbReference>
<dbReference type="Pfam" id="PF00860">
    <property type="entry name" value="Xan_ur_permease"/>
    <property type="match status" value="1"/>
</dbReference>
<proteinExistence type="inferred from homology"/>